<organism evidence="1 2">
    <name type="scientific">Pristionchus mayeri</name>
    <dbReference type="NCBI Taxonomy" id="1317129"/>
    <lineage>
        <taxon>Eukaryota</taxon>
        <taxon>Metazoa</taxon>
        <taxon>Ecdysozoa</taxon>
        <taxon>Nematoda</taxon>
        <taxon>Chromadorea</taxon>
        <taxon>Rhabditida</taxon>
        <taxon>Rhabditina</taxon>
        <taxon>Diplogasteromorpha</taxon>
        <taxon>Diplogasteroidea</taxon>
        <taxon>Neodiplogasteridae</taxon>
        <taxon>Pristionchus</taxon>
    </lineage>
</organism>
<name>A0AAN4ZPR8_9BILA</name>
<protein>
    <submittedName>
        <fullName evidence="1">Uncharacterized protein</fullName>
    </submittedName>
</protein>
<comment type="caution">
    <text evidence="1">The sequence shown here is derived from an EMBL/GenBank/DDBJ whole genome shotgun (WGS) entry which is preliminary data.</text>
</comment>
<feature type="non-terminal residue" evidence="1">
    <location>
        <position position="1"/>
    </location>
</feature>
<evidence type="ECO:0000313" key="2">
    <source>
        <dbReference type="Proteomes" id="UP001328107"/>
    </source>
</evidence>
<proteinExistence type="predicted"/>
<sequence length="177" mass="19885">KAVKQSRIGRFRGVLDSFTTLPSRLAKEDTRIEEERVRTNGYFFFEPVRGLRPNADLMYHLSLKYCLLIFSDTVRMMNQQADGSGPLLLSSSTMQGATEIAVANAKGSEGLKAMAELHKHLGNAKTYCIFCNYNTGDRDGFYAHLMSSYHMKAVGKDSVRFDLPTILVNVHKKNLVD</sequence>
<reference evidence="2" key="1">
    <citation type="submission" date="2022-10" db="EMBL/GenBank/DDBJ databases">
        <title>Genome assembly of Pristionchus species.</title>
        <authorList>
            <person name="Yoshida K."/>
            <person name="Sommer R.J."/>
        </authorList>
    </citation>
    <scope>NUCLEOTIDE SEQUENCE [LARGE SCALE GENOMIC DNA]</scope>
    <source>
        <strain evidence="2">RS5460</strain>
    </source>
</reference>
<dbReference type="EMBL" id="BTRK01000003">
    <property type="protein sequence ID" value="GMR43779.1"/>
    <property type="molecule type" value="Genomic_DNA"/>
</dbReference>
<dbReference type="Proteomes" id="UP001328107">
    <property type="component" value="Unassembled WGS sequence"/>
</dbReference>
<evidence type="ECO:0000313" key="1">
    <source>
        <dbReference type="EMBL" id="GMR43779.1"/>
    </source>
</evidence>
<keyword evidence="2" id="KW-1185">Reference proteome</keyword>
<gene>
    <name evidence="1" type="ORF">PMAYCL1PPCAC_13974</name>
</gene>
<accession>A0AAN4ZPR8</accession>
<dbReference type="AlphaFoldDB" id="A0AAN4ZPR8"/>